<gene>
    <name evidence="2" type="ORF">PCON_02383</name>
</gene>
<dbReference type="Proteomes" id="UP000018144">
    <property type="component" value="Unassembled WGS sequence"/>
</dbReference>
<proteinExistence type="predicted"/>
<accession>U4LHG2</accession>
<name>U4LHG2_PYROM</name>
<keyword evidence="3" id="KW-1185">Reference proteome</keyword>
<feature type="region of interest" description="Disordered" evidence="1">
    <location>
        <begin position="29"/>
        <end position="52"/>
    </location>
</feature>
<evidence type="ECO:0000313" key="2">
    <source>
        <dbReference type="EMBL" id="CCX15924.1"/>
    </source>
</evidence>
<dbReference type="AlphaFoldDB" id="U4LHG2"/>
<evidence type="ECO:0000313" key="3">
    <source>
        <dbReference type="Proteomes" id="UP000018144"/>
    </source>
</evidence>
<protein>
    <submittedName>
        <fullName evidence="2">Uncharacterized protein</fullName>
    </submittedName>
</protein>
<dbReference type="EMBL" id="HF936265">
    <property type="protein sequence ID" value="CCX15924.1"/>
    <property type="molecule type" value="Genomic_DNA"/>
</dbReference>
<reference evidence="2 3" key="1">
    <citation type="journal article" date="2013" name="PLoS Genet.">
        <title>The genome and development-dependent transcriptomes of Pyronema confluens: a window into fungal evolution.</title>
        <authorList>
            <person name="Traeger S."/>
            <person name="Altegoer F."/>
            <person name="Freitag M."/>
            <person name="Gabaldon T."/>
            <person name="Kempken F."/>
            <person name="Kumar A."/>
            <person name="Marcet-Houben M."/>
            <person name="Poggeler S."/>
            <person name="Stajich J.E."/>
            <person name="Nowrousian M."/>
        </authorList>
    </citation>
    <scope>NUCLEOTIDE SEQUENCE [LARGE SCALE GENOMIC DNA]</scope>
    <source>
        <strain evidence="3">CBS 100304</strain>
        <tissue evidence="2">Vegetative mycelium</tissue>
    </source>
</reference>
<organism evidence="2 3">
    <name type="scientific">Pyronema omphalodes (strain CBS 100304)</name>
    <name type="common">Pyronema confluens</name>
    <dbReference type="NCBI Taxonomy" id="1076935"/>
    <lineage>
        <taxon>Eukaryota</taxon>
        <taxon>Fungi</taxon>
        <taxon>Dikarya</taxon>
        <taxon>Ascomycota</taxon>
        <taxon>Pezizomycotina</taxon>
        <taxon>Pezizomycetes</taxon>
        <taxon>Pezizales</taxon>
        <taxon>Pyronemataceae</taxon>
        <taxon>Pyronema</taxon>
    </lineage>
</organism>
<sequence>MSRRNHDLCHPKDLEIHLTTRFIGKPKLYHGSALGRNPHSALDNPPQPPTSVTRKFHLLRRKKTLDIILRDHRRQSRHAEMKDLHRLP</sequence>
<evidence type="ECO:0000256" key="1">
    <source>
        <dbReference type="SAM" id="MobiDB-lite"/>
    </source>
</evidence>